<evidence type="ECO:0000313" key="7">
    <source>
        <dbReference type="EMBL" id="SDL88967.1"/>
    </source>
</evidence>
<dbReference type="EMBL" id="FNGW01000004">
    <property type="protein sequence ID" value="SDL88967.1"/>
    <property type="molecule type" value="Genomic_DNA"/>
</dbReference>
<feature type="transmembrane region" description="Helical" evidence="6">
    <location>
        <begin position="386"/>
        <end position="404"/>
    </location>
</feature>
<feature type="transmembrane region" description="Helical" evidence="6">
    <location>
        <begin position="83"/>
        <end position="105"/>
    </location>
</feature>
<dbReference type="InterPro" id="IPR002797">
    <property type="entry name" value="Polysacc_synth"/>
</dbReference>
<feature type="transmembrane region" description="Helical" evidence="6">
    <location>
        <begin position="410"/>
        <end position="433"/>
    </location>
</feature>
<dbReference type="STRING" id="1121325.SAMN04515677_10453"/>
<feature type="transmembrane region" description="Helical" evidence="6">
    <location>
        <begin position="42"/>
        <end position="71"/>
    </location>
</feature>
<dbReference type="AlphaFoldDB" id="A0A1G9NSG3"/>
<dbReference type="CDD" id="cd13124">
    <property type="entry name" value="MATE_SpoVB_like"/>
    <property type="match status" value="1"/>
</dbReference>
<keyword evidence="3 6" id="KW-0812">Transmembrane</keyword>
<keyword evidence="8" id="KW-1185">Reference proteome</keyword>
<dbReference type="RefSeq" id="WP_092725338.1">
    <property type="nucleotide sequence ID" value="NZ_FNGW01000004.1"/>
</dbReference>
<proteinExistence type="predicted"/>
<evidence type="ECO:0000256" key="6">
    <source>
        <dbReference type="SAM" id="Phobius"/>
    </source>
</evidence>
<dbReference type="Proteomes" id="UP000199068">
    <property type="component" value="Unassembled WGS sequence"/>
</dbReference>
<dbReference type="InterPro" id="IPR024923">
    <property type="entry name" value="PG_synth_SpoVB"/>
</dbReference>
<dbReference type="PANTHER" id="PTHR30250:SF21">
    <property type="entry name" value="LIPID II FLIPPASE MURJ"/>
    <property type="match status" value="1"/>
</dbReference>
<dbReference type="PIRSF" id="PIRSF038958">
    <property type="entry name" value="PG_synth_SpoVB"/>
    <property type="match status" value="1"/>
</dbReference>
<evidence type="ECO:0000256" key="5">
    <source>
        <dbReference type="ARBA" id="ARBA00023136"/>
    </source>
</evidence>
<sequence>MRVPNLVFSTIILFLSNLIVRVLGFLYKIFLSKVIGDTGLGIYHILFNFLMICLAFTTTGIPTTLSCLVANKKAINDKHSSNVLFISTLYVAFFISLVVSLFISLNSNFIAFKLLHNSNLSLLVLAICPAIVVITISNILRGYYYGLKDVCVPAIGQVLEQVSRIIFVYLIIMYLNDKSQNCYIALLGISIGETINILFIVLCLYKNSNLFNRYTINLRDFYNASLETLKMSIPITCNKMSNILLHSLSSLIVPSRLVLSGISYSQSLSMYGIISGMVMPFVYLPFTLGSALVVNLIPSISQELSLGKYKNIIKKINYALSLTFFVGIISSIFFYIFGEKLCLIIFDNILAGTYLKAMFLVPLFMSLNQTLSGILHSIRKEVSSSVITIIGMLIQLIALYILLPMPDLNIYAYIYTMTIVSFFTCLLHIIVLVRTLKNLNIRRLK</sequence>
<feature type="transmembrane region" description="Helical" evidence="6">
    <location>
        <begin position="184"/>
        <end position="205"/>
    </location>
</feature>
<reference evidence="7 8" key="1">
    <citation type="submission" date="2016-10" db="EMBL/GenBank/DDBJ databases">
        <authorList>
            <person name="de Groot N.N."/>
        </authorList>
    </citation>
    <scope>NUCLEOTIDE SEQUENCE [LARGE SCALE GENOMIC DNA]</scope>
    <source>
        <strain evidence="7 8">DSM 797</strain>
    </source>
</reference>
<name>A0A1G9NSG3_9FIRM</name>
<feature type="transmembrane region" description="Helical" evidence="6">
    <location>
        <begin position="343"/>
        <end position="365"/>
    </location>
</feature>
<dbReference type="GO" id="GO:0005886">
    <property type="term" value="C:plasma membrane"/>
    <property type="evidence" value="ECO:0007669"/>
    <property type="project" value="UniProtKB-SubCell"/>
</dbReference>
<accession>A0A1G9NSG3</accession>
<keyword evidence="5 6" id="KW-0472">Membrane</keyword>
<feature type="transmembrane region" description="Helical" evidence="6">
    <location>
        <begin position="318"/>
        <end position="337"/>
    </location>
</feature>
<dbReference type="InterPro" id="IPR050833">
    <property type="entry name" value="Poly_Biosynth_Transport"/>
</dbReference>
<dbReference type="PANTHER" id="PTHR30250">
    <property type="entry name" value="PST FAMILY PREDICTED COLANIC ACID TRANSPORTER"/>
    <property type="match status" value="1"/>
</dbReference>
<dbReference type="Pfam" id="PF01943">
    <property type="entry name" value="Polysacc_synt"/>
    <property type="match status" value="1"/>
</dbReference>
<gene>
    <name evidence="7" type="ORF">SAMN04515677_10453</name>
</gene>
<protein>
    <submittedName>
        <fullName evidence="7">Stage V sporulation protein B</fullName>
    </submittedName>
</protein>
<evidence type="ECO:0000256" key="3">
    <source>
        <dbReference type="ARBA" id="ARBA00022692"/>
    </source>
</evidence>
<evidence type="ECO:0000256" key="1">
    <source>
        <dbReference type="ARBA" id="ARBA00004651"/>
    </source>
</evidence>
<keyword evidence="2" id="KW-1003">Cell membrane</keyword>
<feature type="transmembrane region" description="Helical" evidence="6">
    <location>
        <begin position="270"/>
        <end position="297"/>
    </location>
</feature>
<evidence type="ECO:0000256" key="2">
    <source>
        <dbReference type="ARBA" id="ARBA00022475"/>
    </source>
</evidence>
<feature type="transmembrane region" description="Helical" evidence="6">
    <location>
        <begin position="120"/>
        <end position="140"/>
    </location>
</feature>
<comment type="subcellular location">
    <subcellularLocation>
        <location evidence="1">Cell membrane</location>
        <topology evidence="1">Multi-pass membrane protein</topology>
    </subcellularLocation>
</comment>
<feature type="transmembrane region" description="Helical" evidence="6">
    <location>
        <begin position="7"/>
        <end position="30"/>
    </location>
</feature>
<keyword evidence="4 6" id="KW-1133">Transmembrane helix</keyword>
<evidence type="ECO:0000256" key="4">
    <source>
        <dbReference type="ARBA" id="ARBA00022989"/>
    </source>
</evidence>
<evidence type="ECO:0000313" key="8">
    <source>
        <dbReference type="Proteomes" id="UP000199068"/>
    </source>
</evidence>
<organism evidence="7 8">
    <name type="scientific">Romboutsia lituseburensis DSM 797</name>
    <dbReference type="NCBI Taxonomy" id="1121325"/>
    <lineage>
        <taxon>Bacteria</taxon>
        <taxon>Bacillati</taxon>
        <taxon>Bacillota</taxon>
        <taxon>Clostridia</taxon>
        <taxon>Peptostreptococcales</taxon>
        <taxon>Peptostreptococcaceae</taxon>
        <taxon>Romboutsia</taxon>
    </lineage>
</organism>